<keyword evidence="2" id="KW-1185">Reference proteome</keyword>
<comment type="caution">
    <text evidence="1">The sequence shown here is derived from an EMBL/GenBank/DDBJ whole genome shotgun (WGS) entry which is preliminary data.</text>
</comment>
<reference evidence="1 2" key="1">
    <citation type="journal article" date="2018" name="Front. Plant Sci.">
        <title>Red Clover (Trifolium pratense) and Zigzag Clover (T. medium) - A Picture of Genomic Similarities and Differences.</title>
        <authorList>
            <person name="Dluhosova J."/>
            <person name="Istvanek J."/>
            <person name="Nedelnik J."/>
            <person name="Repkova J."/>
        </authorList>
    </citation>
    <scope>NUCLEOTIDE SEQUENCE [LARGE SCALE GENOMIC DNA]</scope>
    <source>
        <strain evidence="2">cv. 10/8</strain>
        <tissue evidence="1">Leaf</tissue>
    </source>
</reference>
<evidence type="ECO:0000313" key="1">
    <source>
        <dbReference type="EMBL" id="MCI88109.1"/>
    </source>
</evidence>
<name>A0A392VL54_9FABA</name>
<feature type="non-terminal residue" evidence="1">
    <location>
        <position position="1"/>
    </location>
</feature>
<protein>
    <submittedName>
        <fullName evidence="1">Uncharacterized protein</fullName>
    </submittedName>
</protein>
<accession>A0A392VL54</accession>
<dbReference type="Proteomes" id="UP000265520">
    <property type="component" value="Unassembled WGS sequence"/>
</dbReference>
<organism evidence="1 2">
    <name type="scientific">Trifolium medium</name>
    <dbReference type="NCBI Taxonomy" id="97028"/>
    <lineage>
        <taxon>Eukaryota</taxon>
        <taxon>Viridiplantae</taxon>
        <taxon>Streptophyta</taxon>
        <taxon>Embryophyta</taxon>
        <taxon>Tracheophyta</taxon>
        <taxon>Spermatophyta</taxon>
        <taxon>Magnoliopsida</taxon>
        <taxon>eudicotyledons</taxon>
        <taxon>Gunneridae</taxon>
        <taxon>Pentapetalae</taxon>
        <taxon>rosids</taxon>
        <taxon>fabids</taxon>
        <taxon>Fabales</taxon>
        <taxon>Fabaceae</taxon>
        <taxon>Papilionoideae</taxon>
        <taxon>50 kb inversion clade</taxon>
        <taxon>NPAAA clade</taxon>
        <taxon>Hologalegina</taxon>
        <taxon>IRL clade</taxon>
        <taxon>Trifolieae</taxon>
        <taxon>Trifolium</taxon>
    </lineage>
</organism>
<dbReference type="AlphaFoldDB" id="A0A392VL54"/>
<sequence>QVFNGILQLDAIFSVMSYAAMKSAKLGRIRSRVFPNFSGRTDPGFSKFGIGALLEYILP</sequence>
<evidence type="ECO:0000313" key="2">
    <source>
        <dbReference type="Proteomes" id="UP000265520"/>
    </source>
</evidence>
<proteinExistence type="predicted"/>
<dbReference type="EMBL" id="LXQA011183998">
    <property type="protein sequence ID" value="MCI88109.1"/>
    <property type="molecule type" value="Genomic_DNA"/>
</dbReference>